<dbReference type="RefSeq" id="WP_218590902.1">
    <property type="nucleotide sequence ID" value="NZ_JADQDE010000051.1"/>
</dbReference>
<gene>
    <name evidence="2" type="ORF">I4I82_16695</name>
</gene>
<keyword evidence="3" id="KW-1185">Reference proteome</keyword>
<proteinExistence type="predicted"/>
<accession>A0ABS6UAP1</accession>
<dbReference type="EMBL" id="JADQDF010000001">
    <property type="protein sequence ID" value="MBW0129308.1"/>
    <property type="molecule type" value="Genomic_DNA"/>
</dbReference>
<evidence type="ECO:0000313" key="2">
    <source>
        <dbReference type="EMBL" id="MBW0129308.1"/>
    </source>
</evidence>
<keyword evidence="1" id="KW-1133">Transmembrane helix</keyword>
<evidence type="ECO:0000313" key="3">
    <source>
        <dbReference type="Proteomes" id="UP000694300"/>
    </source>
</evidence>
<keyword evidence="1" id="KW-0812">Transmembrane</keyword>
<feature type="transmembrane region" description="Helical" evidence="1">
    <location>
        <begin position="63"/>
        <end position="84"/>
    </location>
</feature>
<keyword evidence="1" id="KW-0472">Membrane</keyword>
<sequence length="143" mass="14480">MTGPRPGLSWPVLVGLAALAAPRVVLHDLGVVEEGTLAAGLLVVVPPACWVAAALWWRPPRPFATLVVVGALYGVLLAVGHQLLWNAAFDGPVPALGGALAGTDPALAEVLLRAAAVVSSLVTGTLVGVVTGAVALLLHRLTR</sequence>
<protein>
    <submittedName>
        <fullName evidence="2">Uncharacterized protein</fullName>
    </submittedName>
</protein>
<reference evidence="2 3" key="1">
    <citation type="submission" date="2020-11" db="EMBL/GenBank/DDBJ databases">
        <title>Pseudonocardia abyssalis sp. nov. and Pseudonocardia oceani sp. nov., description and phylogenomic analysis of two novel actinomycetes isolated from the deep Southern Ocean.</title>
        <authorList>
            <person name="Parra J."/>
        </authorList>
    </citation>
    <scope>NUCLEOTIDE SEQUENCE [LARGE SCALE GENOMIC DNA]</scope>
    <source>
        <strain evidence="3">KRD185</strain>
    </source>
</reference>
<comment type="caution">
    <text evidence="2">The sequence shown here is derived from an EMBL/GenBank/DDBJ whole genome shotgun (WGS) entry which is preliminary data.</text>
</comment>
<feature type="transmembrane region" description="Helical" evidence="1">
    <location>
        <begin position="36"/>
        <end position="56"/>
    </location>
</feature>
<dbReference type="Proteomes" id="UP000694300">
    <property type="component" value="Unassembled WGS sequence"/>
</dbReference>
<name>A0ABS6UAP1_9PSEU</name>
<organism evidence="2 3">
    <name type="scientific">Pseudonocardia oceani</name>
    <dbReference type="NCBI Taxonomy" id="2792013"/>
    <lineage>
        <taxon>Bacteria</taxon>
        <taxon>Bacillati</taxon>
        <taxon>Actinomycetota</taxon>
        <taxon>Actinomycetes</taxon>
        <taxon>Pseudonocardiales</taxon>
        <taxon>Pseudonocardiaceae</taxon>
        <taxon>Pseudonocardia</taxon>
    </lineage>
</organism>
<evidence type="ECO:0000256" key="1">
    <source>
        <dbReference type="SAM" id="Phobius"/>
    </source>
</evidence>
<feature type="transmembrane region" description="Helical" evidence="1">
    <location>
        <begin position="114"/>
        <end position="138"/>
    </location>
</feature>